<dbReference type="PANTHER" id="PTHR46268:SF27">
    <property type="entry name" value="UNIVERSAL STRESS PROTEIN RV2623"/>
    <property type="match status" value="1"/>
</dbReference>
<sequence>MLPGVKRILYASDLQDGSRPAFRAAVSLCGHYQSHITYLHVIESPSRQADRLAQQLMAQDPSLQALHDDSLVAVREQILARVQDFCAAELDIDEQLQADQLVARVEEGRAWQEILRVADEIKASVIVMGTRHGLGLGKKLLGSTAAKVMEHGARPVLIVPLL</sequence>
<evidence type="ECO:0000313" key="6">
    <source>
        <dbReference type="Proteomes" id="UP001620597"/>
    </source>
</evidence>
<dbReference type="InterPro" id="IPR014729">
    <property type="entry name" value="Rossmann-like_a/b/a_fold"/>
</dbReference>
<accession>A0ABW8NFD1</accession>
<comment type="caution">
    <text evidence="5">The sequence shown here is derived from an EMBL/GenBank/DDBJ whole genome shotgun (WGS) entry which is preliminary data.</text>
</comment>
<evidence type="ECO:0000256" key="1">
    <source>
        <dbReference type="ARBA" id="ARBA00008791"/>
    </source>
</evidence>
<dbReference type="EMBL" id="JBBKTX010000004">
    <property type="protein sequence ID" value="MFK4751596.1"/>
    <property type="molecule type" value="Genomic_DNA"/>
</dbReference>
<dbReference type="Pfam" id="PF00582">
    <property type="entry name" value="Usp"/>
    <property type="match status" value="1"/>
</dbReference>
<comment type="similarity">
    <text evidence="1">Belongs to the universal stress protein A family.</text>
</comment>
<keyword evidence="3" id="KW-0067">ATP-binding</keyword>
<gene>
    <name evidence="5" type="ORF">WG929_04145</name>
</gene>
<feature type="domain" description="UspA" evidence="4">
    <location>
        <begin position="5"/>
        <end position="160"/>
    </location>
</feature>
<proteinExistence type="inferred from homology"/>
<dbReference type="InterPro" id="IPR006015">
    <property type="entry name" value="Universal_stress_UspA"/>
</dbReference>
<dbReference type="RefSeq" id="WP_369856621.1">
    <property type="nucleotide sequence ID" value="NZ_JBBKTX010000004.1"/>
</dbReference>
<protein>
    <submittedName>
        <fullName evidence="5">Universal stress protein</fullName>
    </submittedName>
</protein>
<reference evidence="5 6" key="1">
    <citation type="submission" date="2024-03" db="EMBL/GenBank/DDBJ databases">
        <title>High-quality draft genome sequence of Oceanobacter sp. wDCs-4.</title>
        <authorList>
            <person name="Dong C."/>
        </authorList>
    </citation>
    <scope>NUCLEOTIDE SEQUENCE [LARGE SCALE GENOMIC DNA]</scope>
    <source>
        <strain evidence="6">wDCs-4</strain>
    </source>
</reference>
<name>A0ABW8NFD1_9GAMM</name>
<evidence type="ECO:0000256" key="2">
    <source>
        <dbReference type="ARBA" id="ARBA00022741"/>
    </source>
</evidence>
<keyword evidence="6" id="KW-1185">Reference proteome</keyword>
<evidence type="ECO:0000256" key="3">
    <source>
        <dbReference type="ARBA" id="ARBA00022840"/>
    </source>
</evidence>
<dbReference type="Gene3D" id="3.40.50.620">
    <property type="entry name" value="HUPs"/>
    <property type="match status" value="1"/>
</dbReference>
<keyword evidence="2" id="KW-0547">Nucleotide-binding</keyword>
<dbReference type="PANTHER" id="PTHR46268">
    <property type="entry name" value="STRESS RESPONSE PROTEIN NHAX"/>
    <property type="match status" value="1"/>
</dbReference>
<dbReference type="InterPro" id="IPR006016">
    <property type="entry name" value="UspA"/>
</dbReference>
<evidence type="ECO:0000259" key="4">
    <source>
        <dbReference type="Pfam" id="PF00582"/>
    </source>
</evidence>
<dbReference type="CDD" id="cd00293">
    <property type="entry name" value="USP-like"/>
    <property type="match status" value="1"/>
</dbReference>
<dbReference type="Proteomes" id="UP001620597">
    <property type="component" value="Unassembled WGS sequence"/>
</dbReference>
<evidence type="ECO:0000313" key="5">
    <source>
        <dbReference type="EMBL" id="MFK4751596.1"/>
    </source>
</evidence>
<dbReference type="PRINTS" id="PR01438">
    <property type="entry name" value="UNVRSLSTRESS"/>
</dbReference>
<organism evidence="5 6">
    <name type="scientific">Oceanobacter antarcticus</name>
    <dbReference type="NCBI Taxonomy" id="3133425"/>
    <lineage>
        <taxon>Bacteria</taxon>
        <taxon>Pseudomonadati</taxon>
        <taxon>Pseudomonadota</taxon>
        <taxon>Gammaproteobacteria</taxon>
        <taxon>Oceanospirillales</taxon>
        <taxon>Oceanospirillaceae</taxon>
        <taxon>Oceanobacter</taxon>
    </lineage>
</organism>
<dbReference type="SUPFAM" id="SSF52402">
    <property type="entry name" value="Adenine nucleotide alpha hydrolases-like"/>
    <property type="match status" value="1"/>
</dbReference>